<dbReference type="InterPro" id="IPR012818">
    <property type="entry name" value="CbiE"/>
</dbReference>
<comment type="caution">
    <text evidence="8">The sequence shown here is derived from an EMBL/GenBank/DDBJ whole genome shotgun (WGS) entry which is preliminary data.</text>
</comment>
<dbReference type="InterPro" id="IPR035996">
    <property type="entry name" value="4pyrrol_Methylase_sf"/>
</dbReference>
<dbReference type="InterPro" id="IPR029063">
    <property type="entry name" value="SAM-dependent_MTases_sf"/>
</dbReference>
<evidence type="ECO:0000256" key="3">
    <source>
        <dbReference type="ARBA" id="ARBA00022603"/>
    </source>
</evidence>
<dbReference type="Gene3D" id="3.40.50.150">
    <property type="entry name" value="Vaccinia Virus protein VP39"/>
    <property type="match status" value="1"/>
</dbReference>
<organism evidence="8 9">
    <name type="scientific">Siculibacillus lacustris</name>
    <dbReference type="NCBI Taxonomy" id="1549641"/>
    <lineage>
        <taxon>Bacteria</taxon>
        <taxon>Pseudomonadati</taxon>
        <taxon>Pseudomonadota</taxon>
        <taxon>Alphaproteobacteria</taxon>
        <taxon>Hyphomicrobiales</taxon>
        <taxon>Ancalomicrobiaceae</taxon>
        <taxon>Siculibacillus</taxon>
    </lineage>
</organism>
<keyword evidence="2" id="KW-0169">Cobalamin biosynthesis</keyword>
<dbReference type="PANTHER" id="PTHR43182">
    <property type="entry name" value="COBALT-PRECORRIN-6B C(15)-METHYLTRANSFERASE (DECARBOXYLATING)"/>
    <property type="match status" value="1"/>
</dbReference>
<keyword evidence="3 8" id="KW-0489">Methyltransferase</keyword>
<evidence type="ECO:0000313" key="9">
    <source>
        <dbReference type="Proteomes" id="UP000292781"/>
    </source>
</evidence>
<dbReference type="SUPFAM" id="SSF53790">
    <property type="entry name" value="Tetrapyrrole methylase"/>
    <property type="match status" value="1"/>
</dbReference>
<keyword evidence="9" id="KW-1185">Reference proteome</keyword>
<comment type="pathway">
    <text evidence="1">Cofactor biosynthesis; adenosylcobalamin biosynthesis.</text>
</comment>
<dbReference type="Proteomes" id="UP000292781">
    <property type="component" value="Unassembled WGS sequence"/>
</dbReference>
<dbReference type="RefSeq" id="WP_131310723.1">
    <property type="nucleotide sequence ID" value="NZ_SJFN01000027.1"/>
</dbReference>
<accession>A0A4V2KT10</accession>
<keyword evidence="5" id="KW-0949">S-adenosyl-L-methionine</keyword>
<feature type="compositionally biased region" description="Acidic residues" evidence="6">
    <location>
        <begin position="426"/>
        <end position="439"/>
    </location>
</feature>
<dbReference type="SUPFAM" id="SSF53335">
    <property type="entry name" value="S-adenosyl-L-methionine-dependent methyltransferases"/>
    <property type="match status" value="1"/>
</dbReference>
<dbReference type="CDD" id="cd11644">
    <property type="entry name" value="Precorrin-6Y-MT"/>
    <property type="match status" value="1"/>
</dbReference>
<dbReference type="CDD" id="cd02440">
    <property type="entry name" value="AdoMet_MTases"/>
    <property type="match status" value="1"/>
</dbReference>
<evidence type="ECO:0000259" key="7">
    <source>
        <dbReference type="Pfam" id="PF00590"/>
    </source>
</evidence>
<evidence type="ECO:0000256" key="6">
    <source>
        <dbReference type="SAM" id="MobiDB-lite"/>
    </source>
</evidence>
<dbReference type="PANTHER" id="PTHR43182:SF1">
    <property type="entry name" value="COBALT-PRECORRIN-7 C(5)-METHYLTRANSFERASE"/>
    <property type="match status" value="1"/>
</dbReference>
<evidence type="ECO:0000256" key="2">
    <source>
        <dbReference type="ARBA" id="ARBA00022573"/>
    </source>
</evidence>
<dbReference type="InterPro" id="IPR014008">
    <property type="entry name" value="Cbl_synth_MTase_CbiT"/>
</dbReference>
<dbReference type="InterPro" id="IPR000878">
    <property type="entry name" value="4pyrrol_Mease"/>
</dbReference>
<dbReference type="InterPro" id="IPR014777">
    <property type="entry name" value="4pyrrole_Mease_sub1"/>
</dbReference>
<dbReference type="Pfam" id="PF00590">
    <property type="entry name" value="TP_methylase"/>
    <property type="match status" value="1"/>
</dbReference>
<proteinExistence type="predicted"/>
<dbReference type="AlphaFoldDB" id="A0A4V2KT10"/>
<dbReference type="InterPro" id="IPR050714">
    <property type="entry name" value="Cobalamin_biosynth_MTase"/>
</dbReference>
<dbReference type="EMBL" id="SJFN01000027">
    <property type="protein sequence ID" value="TBW35229.1"/>
    <property type="molecule type" value="Genomic_DNA"/>
</dbReference>
<dbReference type="InterPro" id="IPR006365">
    <property type="entry name" value="Cbl_synth_CobL"/>
</dbReference>
<reference evidence="8 9" key="1">
    <citation type="submission" date="2019-02" db="EMBL/GenBank/DDBJ databases">
        <title>Siculibacillus lacustris gen. nov., sp. nov., a new rosette-forming bacterium isolated from a freshwater crater lake (Lake St. Ana, Romania).</title>
        <authorList>
            <person name="Felfoldi T."/>
            <person name="Marton Z."/>
            <person name="Szabo A."/>
            <person name="Mentes A."/>
            <person name="Boka K."/>
            <person name="Marialigeti K."/>
            <person name="Mathe I."/>
            <person name="Koncz M."/>
            <person name="Schumann P."/>
            <person name="Toth E."/>
        </authorList>
    </citation>
    <scope>NUCLEOTIDE SEQUENCE [LARGE SCALE GENOMIC DNA]</scope>
    <source>
        <strain evidence="8 9">SA-279</strain>
    </source>
</reference>
<evidence type="ECO:0000313" key="8">
    <source>
        <dbReference type="EMBL" id="TBW35229.1"/>
    </source>
</evidence>
<dbReference type="GO" id="GO:0008276">
    <property type="term" value="F:protein methyltransferase activity"/>
    <property type="evidence" value="ECO:0007669"/>
    <property type="project" value="InterPro"/>
</dbReference>
<dbReference type="NCBIfam" id="TIGR02469">
    <property type="entry name" value="CbiT"/>
    <property type="match status" value="1"/>
</dbReference>
<dbReference type="OrthoDB" id="9787825at2"/>
<dbReference type="PIRSF" id="PIRSF036428">
    <property type="entry name" value="CobL"/>
    <property type="match status" value="1"/>
</dbReference>
<dbReference type="UniPathway" id="UPA00148"/>
<feature type="region of interest" description="Disordered" evidence="6">
    <location>
        <begin position="410"/>
        <end position="450"/>
    </location>
</feature>
<evidence type="ECO:0000256" key="4">
    <source>
        <dbReference type="ARBA" id="ARBA00022679"/>
    </source>
</evidence>
<dbReference type="GO" id="GO:0009236">
    <property type="term" value="P:cobalamin biosynthetic process"/>
    <property type="evidence" value="ECO:0007669"/>
    <property type="project" value="UniProtKB-UniPathway"/>
</dbReference>
<dbReference type="Gene3D" id="3.30.950.10">
    <property type="entry name" value="Methyltransferase, Cobalt-precorrin-4 Transmethylase, Domain 2"/>
    <property type="match status" value="1"/>
</dbReference>
<dbReference type="NCBIfam" id="TIGR02467">
    <property type="entry name" value="CbiE"/>
    <property type="match status" value="1"/>
</dbReference>
<gene>
    <name evidence="8" type="primary">cbiE</name>
    <name evidence="8" type="ORF">EYW49_16475</name>
</gene>
<keyword evidence="4 8" id="KW-0808">Transferase</keyword>
<name>A0A4V2KT10_9HYPH</name>
<sequence>MTEPRTPHPWLAILGLGEDGLDGLSPAARRLLDQAELVVGGKRHLSLIGDVAAEKLAWPVPLTDAFPAILARRGRPVAVLASGDPFSYGVGSLIAREVSPAEYVTIPAPSAFSLAASRVGWAVQDCALVTLHGRAFEKIVPHLQPGRRILVLSWDGTTPGRLAAHLVASGMGRSRLIVLEAMGGMRERVHAGTAADFDRVDLDPLNTVAIEVVADAGARVLPRSPGLPDAYFDNDGQITKREIRAVTLAKLAPRHGELLWDVGAGTGSIAVEWMLADPANRAVAIEPRPDRTARIARNAAAFGVPDLVIVEGWAPAALTGLPTPDAIFLGGGGCDAELIDLCRTQLAPGGRLVANAVTLETQAEVFAHHARLGGELVQISIARAAPLGSFRGFRPAMPIVQWCWEKAGAPSGGRPGDDFAKTLDAPVDEVGDEPVDDPGENPGDGRGTTR</sequence>
<evidence type="ECO:0000256" key="5">
    <source>
        <dbReference type="ARBA" id="ARBA00022691"/>
    </source>
</evidence>
<feature type="domain" description="Tetrapyrrole methylase" evidence="7">
    <location>
        <begin position="11"/>
        <end position="196"/>
    </location>
</feature>
<protein>
    <submittedName>
        <fullName evidence="8">Precorrin-6y C5,15-methyltransferase (Decarboxylating) subunit CbiE</fullName>
    </submittedName>
</protein>
<dbReference type="InterPro" id="IPR014776">
    <property type="entry name" value="4pyrrole_Mease_sub2"/>
</dbReference>
<dbReference type="GO" id="GO:0032259">
    <property type="term" value="P:methylation"/>
    <property type="evidence" value="ECO:0007669"/>
    <property type="project" value="UniProtKB-KW"/>
</dbReference>
<dbReference type="Gene3D" id="3.40.1010.10">
    <property type="entry name" value="Cobalt-precorrin-4 Transmethylase, Domain 1"/>
    <property type="match status" value="1"/>
</dbReference>
<evidence type="ECO:0000256" key="1">
    <source>
        <dbReference type="ARBA" id="ARBA00004953"/>
    </source>
</evidence>